<dbReference type="InterPro" id="IPR028162">
    <property type="entry name" value="Met8_C"/>
</dbReference>
<dbReference type="Pfam" id="PF00590">
    <property type="entry name" value="TP_methylase"/>
    <property type="match status" value="1"/>
</dbReference>
<dbReference type="FunCoup" id="A0A317XFH5">
    <property type="interactions" value="78"/>
</dbReference>
<reference evidence="15 16" key="1">
    <citation type="journal article" date="2018" name="Mol. Biol. Evol.">
        <title>Broad Genomic Sampling Reveals a Smut Pathogenic Ancestry of the Fungal Clade Ustilaginomycotina.</title>
        <authorList>
            <person name="Kijpornyongpan T."/>
            <person name="Mondo S.J."/>
            <person name="Barry K."/>
            <person name="Sandor L."/>
            <person name="Lee J."/>
            <person name="Lipzen A."/>
            <person name="Pangilinan J."/>
            <person name="LaButti K."/>
            <person name="Hainaut M."/>
            <person name="Henrissat B."/>
            <person name="Grigoriev I.V."/>
            <person name="Spatafora J.W."/>
            <person name="Aime M.C."/>
        </authorList>
    </citation>
    <scope>NUCLEOTIDE SEQUENCE [LARGE SCALE GENOMIC DNA]</scope>
    <source>
        <strain evidence="15 16">MCA 3645</strain>
    </source>
</reference>
<protein>
    <recommendedName>
        <fullName evidence="1">precorrin-2 dehydrogenase</fullName>
        <ecNumber evidence="1">1.3.1.76</ecNumber>
    </recommendedName>
</protein>
<dbReference type="Pfam" id="PF14824">
    <property type="entry name" value="Sirohm_synth_M"/>
    <property type="match status" value="1"/>
</dbReference>
<dbReference type="InterPro" id="IPR036291">
    <property type="entry name" value="NAD(P)-bd_dom_sf"/>
</dbReference>
<evidence type="ECO:0000256" key="2">
    <source>
        <dbReference type="ARBA" id="ARBA00022481"/>
    </source>
</evidence>
<feature type="compositionally biased region" description="Polar residues" evidence="11">
    <location>
        <begin position="432"/>
        <end position="448"/>
    </location>
</feature>
<dbReference type="GO" id="GO:0032259">
    <property type="term" value="P:methylation"/>
    <property type="evidence" value="ECO:0007669"/>
    <property type="project" value="UniProtKB-KW"/>
</dbReference>
<feature type="compositionally biased region" description="Polar residues" evidence="11">
    <location>
        <begin position="320"/>
        <end position="334"/>
    </location>
</feature>
<dbReference type="PROSITE" id="PS00840">
    <property type="entry name" value="SUMT_2"/>
    <property type="match status" value="1"/>
</dbReference>
<dbReference type="InParanoid" id="A0A317XFH5"/>
<evidence type="ECO:0000256" key="10">
    <source>
        <dbReference type="RuleBase" id="RU003960"/>
    </source>
</evidence>
<organism evidence="15 16">
    <name type="scientific">Testicularia cyperi</name>
    <dbReference type="NCBI Taxonomy" id="1882483"/>
    <lineage>
        <taxon>Eukaryota</taxon>
        <taxon>Fungi</taxon>
        <taxon>Dikarya</taxon>
        <taxon>Basidiomycota</taxon>
        <taxon>Ustilaginomycotina</taxon>
        <taxon>Ustilaginomycetes</taxon>
        <taxon>Ustilaginales</taxon>
        <taxon>Anthracoideaceae</taxon>
        <taxon>Testicularia</taxon>
    </lineage>
</organism>
<dbReference type="PANTHER" id="PTHR45790:SF6">
    <property type="entry name" value="UROPORPHYRINOGEN-III C-METHYLTRANSFERASE"/>
    <property type="match status" value="1"/>
</dbReference>
<dbReference type="GO" id="GO:0043115">
    <property type="term" value="F:precorrin-2 dehydrogenase activity"/>
    <property type="evidence" value="ECO:0007669"/>
    <property type="project" value="UniProtKB-EC"/>
</dbReference>
<evidence type="ECO:0000256" key="4">
    <source>
        <dbReference type="ARBA" id="ARBA00022679"/>
    </source>
</evidence>
<dbReference type="Gene3D" id="3.30.950.10">
    <property type="entry name" value="Methyltransferase, Cobalt-precorrin-4 Transmethylase, Domain 2"/>
    <property type="match status" value="1"/>
</dbReference>
<feature type="region of interest" description="Disordered" evidence="11">
    <location>
        <begin position="149"/>
        <end position="170"/>
    </location>
</feature>
<name>A0A317XFH5_9BASI</name>
<comment type="similarity">
    <text evidence="9">In the N-terminal section; belongs to the precorrin methyltransferase family.</text>
</comment>
<dbReference type="CDD" id="cd11642">
    <property type="entry name" value="SUMT"/>
    <property type="match status" value="1"/>
</dbReference>
<sequence>MGGGSADGFAAPNPTASLLLSHRPQPGKVVLILGTGKLAASRCFACLEAGIKPVVLSLVESTPSSSSTQGDAAGSEDSADPISLDTNACPEIRHRIGSGEAVYRSIQKSSFTTQEQVTATWNSIIDHFDGESNDIFAVCITDTLHSGDEPTQTAATGDSDVASSSSAPVQPVPLSSYARAKVVSKLCRRRRIPINVADKPELCDFSFPATYRFPCITAQLTSTDSGSPAPPTTSSLQVAVTTNGRGCRLAGRIRREIVSALPRNVGDAVEKVGIMRDLAKRRIDHHPVPSKKSKKTSTAAATTTSNSTSGIDVEEEDLSFDTTPLNSPVPQLTPKNPMDGLAARLRIKGMEKEIDAQRQKWKEEAEERTKRRMRWVAQISEYWPIEYLGDLKDEQMSEVLKAYGEDSQAADQNAAPNTEDLGRGRTADAASGRTSSTVSQRARSQHSLNIRPPLSATGRGKGHIYLLGSGPGHPGLLTTLAYRLLTSPTTDLVLSDKLVPSSILKLIPGSTPLEIAKKFPGNAEGAQSELIAKALKAALEEGKNVVRLKQGDPFVYGRGGEEVLAFRRAGIECTVVPGISSSIAAPAMLGIPVTQRGAADSLVLCTGVGKGGKKVKLTGYDRNRTLIVLMGVARLQAVVATLTGTNMPEDVQGDRQGPPFPPYTPIAIIERASSSDQRMVASTLDGIVEALERSGEQRPPGMMMIGWSVLSLEGEGDTSVQDDALDSTPQELDAKDRARIAKWLGPNRRWIVREGLDATYRSALDAFHRSSFLQPDLLPHHQNLTPKPPLSRPPATNNIRENGDWIPQRSESGWAPPRYTNGIPEGGWIPGEAPNQPAQNDDAYHQDQVYADIQARLKAADSQNS</sequence>
<keyword evidence="5" id="KW-0949">S-adenosyl-L-methionine</keyword>
<dbReference type="AlphaFoldDB" id="A0A317XFH5"/>
<accession>A0A317XFH5</accession>
<dbReference type="InterPro" id="IPR014777">
    <property type="entry name" value="4pyrrole_Mease_sub1"/>
</dbReference>
<feature type="compositionally biased region" description="Low complexity" evidence="11">
    <location>
        <begin position="158"/>
        <end position="170"/>
    </location>
</feature>
<evidence type="ECO:0000259" key="13">
    <source>
        <dbReference type="Pfam" id="PF14823"/>
    </source>
</evidence>
<keyword evidence="8" id="KW-0627">Porphyrin biosynthesis</keyword>
<evidence type="ECO:0000256" key="6">
    <source>
        <dbReference type="ARBA" id="ARBA00023002"/>
    </source>
</evidence>
<dbReference type="GO" id="GO:0019354">
    <property type="term" value="P:siroheme biosynthetic process"/>
    <property type="evidence" value="ECO:0007669"/>
    <property type="project" value="InterPro"/>
</dbReference>
<dbReference type="InterPro" id="IPR050161">
    <property type="entry name" value="Siro_Cobalamin_biosynth"/>
</dbReference>
<dbReference type="InterPro" id="IPR035996">
    <property type="entry name" value="4pyrrol_Methylase_sf"/>
</dbReference>
<dbReference type="SUPFAM" id="SSF53790">
    <property type="entry name" value="Tetrapyrrole methylase"/>
    <property type="match status" value="1"/>
</dbReference>
<feature type="compositionally biased region" description="Low complexity" evidence="11">
    <location>
        <begin position="296"/>
        <end position="309"/>
    </location>
</feature>
<feature type="region of interest" description="Disordered" evidence="11">
    <location>
        <begin position="280"/>
        <end position="338"/>
    </location>
</feature>
<dbReference type="SUPFAM" id="SSF51735">
    <property type="entry name" value="NAD(P)-binding Rossmann-fold domains"/>
    <property type="match status" value="1"/>
</dbReference>
<dbReference type="EC" id="1.3.1.76" evidence="1"/>
<keyword evidence="6" id="KW-0560">Oxidoreductase</keyword>
<dbReference type="Proteomes" id="UP000246740">
    <property type="component" value="Unassembled WGS sequence"/>
</dbReference>
<proteinExistence type="inferred from homology"/>
<feature type="region of interest" description="Disordered" evidence="11">
    <location>
        <begin position="778"/>
        <end position="847"/>
    </location>
</feature>
<comment type="similarity">
    <text evidence="10">Belongs to the precorrin methyltransferase family.</text>
</comment>
<feature type="domain" description="Tetrapyrrole methylase" evidence="12">
    <location>
        <begin position="463"/>
        <end position="685"/>
    </location>
</feature>
<dbReference type="Pfam" id="PF13241">
    <property type="entry name" value="NAD_binding_7"/>
    <property type="match status" value="1"/>
</dbReference>
<evidence type="ECO:0000259" key="14">
    <source>
        <dbReference type="Pfam" id="PF14824"/>
    </source>
</evidence>
<feature type="region of interest" description="Disordered" evidence="11">
    <location>
        <begin position="62"/>
        <end position="83"/>
    </location>
</feature>
<keyword evidence="2" id="KW-0488">Methylation</keyword>
<evidence type="ECO:0000256" key="1">
    <source>
        <dbReference type="ARBA" id="ARBA00012400"/>
    </source>
</evidence>
<feature type="domain" description="Siroheme biosynthesis protein Met8 C-terminal" evidence="13">
    <location>
        <begin position="358"/>
        <end position="407"/>
    </location>
</feature>
<evidence type="ECO:0000313" key="16">
    <source>
        <dbReference type="Proteomes" id="UP000246740"/>
    </source>
</evidence>
<keyword evidence="16" id="KW-1185">Reference proteome</keyword>
<evidence type="ECO:0000256" key="5">
    <source>
        <dbReference type="ARBA" id="ARBA00022691"/>
    </source>
</evidence>
<keyword evidence="7" id="KW-0520">NAD</keyword>
<keyword evidence="4 10" id="KW-0808">Transferase</keyword>
<evidence type="ECO:0000256" key="8">
    <source>
        <dbReference type="ARBA" id="ARBA00023244"/>
    </source>
</evidence>
<dbReference type="Gene3D" id="3.40.50.720">
    <property type="entry name" value="NAD(P)-binding Rossmann-like Domain"/>
    <property type="match status" value="1"/>
</dbReference>
<feature type="domain" description="Siroheme synthase central" evidence="14">
    <location>
        <begin position="235"/>
        <end position="259"/>
    </location>
</feature>
<gene>
    <name evidence="15" type="ORF">BCV70DRAFT_196015</name>
</gene>
<dbReference type="STRING" id="1882483.A0A317XFH5"/>
<dbReference type="PANTHER" id="PTHR45790">
    <property type="entry name" value="SIROHEME SYNTHASE-RELATED"/>
    <property type="match status" value="1"/>
</dbReference>
<feature type="region of interest" description="Disordered" evidence="11">
    <location>
        <begin position="404"/>
        <end position="454"/>
    </location>
</feature>
<dbReference type="OrthoDB" id="508204at2759"/>
<dbReference type="InterPro" id="IPR006366">
    <property type="entry name" value="CobA/CysG_C"/>
</dbReference>
<evidence type="ECO:0000256" key="11">
    <source>
        <dbReference type="SAM" id="MobiDB-lite"/>
    </source>
</evidence>
<dbReference type="GO" id="GO:0004851">
    <property type="term" value="F:uroporphyrin-III C-methyltransferase activity"/>
    <property type="evidence" value="ECO:0007669"/>
    <property type="project" value="TreeGrafter"/>
</dbReference>
<dbReference type="Gene3D" id="3.40.1010.10">
    <property type="entry name" value="Cobalt-precorrin-4 Transmethylase, Domain 1"/>
    <property type="match status" value="1"/>
</dbReference>
<dbReference type="Pfam" id="PF14823">
    <property type="entry name" value="Sirohm_synth_C"/>
    <property type="match status" value="1"/>
</dbReference>
<dbReference type="InterPro" id="IPR003043">
    <property type="entry name" value="Uropor_MeTrfase_CS"/>
</dbReference>
<dbReference type="FunFam" id="3.40.1010.10:FF:000006">
    <property type="entry name" value="Siroheme synthase, putative"/>
    <property type="match status" value="1"/>
</dbReference>
<dbReference type="InterPro" id="IPR014776">
    <property type="entry name" value="4pyrrole_Mease_sub2"/>
</dbReference>
<evidence type="ECO:0000259" key="12">
    <source>
        <dbReference type="Pfam" id="PF00590"/>
    </source>
</evidence>
<evidence type="ECO:0000256" key="3">
    <source>
        <dbReference type="ARBA" id="ARBA00022603"/>
    </source>
</evidence>
<evidence type="ECO:0000313" key="15">
    <source>
        <dbReference type="EMBL" id="PWY97139.1"/>
    </source>
</evidence>
<dbReference type="SUPFAM" id="SSF75615">
    <property type="entry name" value="Siroheme synthase middle domains-like"/>
    <property type="match status" value="1"/>
</dbReference>
<keyword evidence="3 10" id="KW-0489">Methyltransferase</keyword>
<evidence type="ECO:0000256" key="9">
    <source>
        <dbReference type="ARBA" id="ARBA00035662"/>
    </source>
</evidence>
<dbReference type="InterPro" id="IPR028281">
    <property type="entry name" value="Sirohaem_synthase_central"/>
</dbReference>
<dbReference type="InterPro" id="IPR000878">
    <property type="entry name" value="4pyrrol_Mease"/>
</dbReference>
<dbReference type="EMBL" id="KZ819218">
    <property type="protein sequence ID" value="PWY97139.1"/>
    <property type="molecule type" value="Genomic_DNA"/>
</dbReference>
<evidence type="ECO:0000256" key="7">
    <source>
        <dbReference type="ARBA" id="ARBA00023027"/>
    </source>
</evidence>